<accession>A0ABP9Q711</accession>
<dbReference type="InterPro" id="IPR013830">
    <property type="entry name" value="SGNH_hydro"/>
</dbReference>
<reference evidence="5" key="1">
    <citation type="journal article" date="2019" name="Int. J. Syst. Evol. Microbiol.">
        <title>The Global Catalogue of Microorganisms (GCM) 10K type strain sequencing project: providing services to taxonomists for standard genome sequencing and annotation.</title>
        <authorList>
            <consortium name="The Broad Institute Genomics Platform"/>
            <consortium name="The Broad Institute Genome Sequencing Center for Infectious Disease"/>
            <person name="Wu L."/>
            <person name="Ma J."/>
        </authorList>
    </citation>
    <scope>NUCLEOTIDE SEQUENCE [LARGE SCALE GENOMIC DNA]</scope>
    <source>
        <strain evidence="5">JCM 18715</strain>
    </source>
</reference>
<dbReference type="PANTHER" id="PTHR11852">
    <property type="entry name" value="PLATELET-ACTIVATING FACTOR ACETYLHYDROLASE"/>
    <property type="match status" value="1"/>
</dbReference>
<proteinExistence type="inferred from homology"/>
<dbReference type="EMBL" id="BAABLD010000001">
    <property type="protein sequence ID" value="GAA5157712.1"/>
    <property type="molecule type" value="Genomic_DNA"/>
</dbReference>
<dbReference type="Pfam" id="PF13472">
    <property type="entry name" value="Lipase_GDSL_2"/>
    <property type="match status" value="1"/>
</dbReference>
<feature type="signal peptide" evidence="2">
    <location>
        <begin position="1"/>
        <end position="30"/>
    </location>
</feature>
<organism evidence="4 5">
    <name type="scientific">Viridibacterium curvum</name>
    <dbReference type="NCBI Taxonomy" id="1101404"/>
    <lineage>
        <taxon>Bacteria</taxon>
        <taxon>Pseudomonadati</taxon>
        <taxon>Pseudomonadota</taxon>
        <taxon>Betaproteobacteria</taxon>
        <taxon>Rhodocyclales</taxon>
        <taxon>Rhodocyclaceae</taxon>
        <taxon>Viridibacterium</taxon>
    </lineage>
</organism>
<dbReference type="SUPFAM" id="SSF52266">
    <property type="entry name" value="SGNH hydrolase"/>
    <property type="match status" value="1"/>
</dbReference>
<evidence type="ECO:0000256" key="1">
    <source>
        <dbReference type="ARBA" id="ARBA00038184"/>
    </source>
</evidence>
<name>A0ABP9Q711_9RHOO</name>
<keyword evidence="5" id="KW-1185">Reference proteome</keyword>
<evidence type="ECO:0000256" key="2">
    <source>
        <dbReference type="SAM" id="SignalP"/>
    </source>
</evidence>
<protein>
    <recommendedName>
        <fullName evidence="3">SGNH hydrolase-type esterase domain-containing protein</fullName>
    </recommendedName>
</protein>
<dbReference type="Gene3D" id="3.40.50.1110">
    <property type="entry name" value="SGNH hydrolase"/>
    <property type="match status" value="1"/>
</dbReference>
<keyword evidence="2" id="KW-0732">Signal</keyword>
<feature type="chain" id="PRO_5045982616" description="SGNH hydrolase-type esterase domain-containing protein" evidence="2">
    <location>
        <begin position="31"/>
        <end position="266"/>
    </location>
</feature>
<dbReference type="PANTHER" id="PTHR11852:SF0">
    <property type="entry name" value="PLATELET-ACTIVATING FACTOR ACETYLHYDROLASE IB SUBUNIT BETA HOMOLOG"/>
    <property type="match status" value="1"/>
</dbReference>
<evidence type="ECO:0000313" key="5">
    <source>
        <dbReference type="Proteomes" id="UP001500547"/>
    </source>
</evidence>
<sequence length="266" mass="28975">MRILHPEGRMRRLLAVCLVLSLCLTGCVSAPPPASSEAAPIPVRRLQAAEKRDGGVFLRKHAAFLQRAQEGPVDLLFLGDSITEGWGKAPAVWQQHYGSLRAANFGIGGDRVEHVLWRLDNGELDRIRPRVIVLMIGTNNSASQRGEDIAAGVRDIVATLHAKSPVSRVLLLGIFPRGPRKNADGSPDDAVRRMEAIRTANASLAKLDDGQRVRYLDIGERFLVDGRIPSDVMPDQLHPAVKGYEIWAAAMQPLLTQMLAAPVGPD</sequence>
<feature type="domain" description="SGNH hydrolase-type esterase" evidence="3">
    <location>
        <begin position="77"/>
        <end position="246"/>
    </location>
</feature>
<evidence type="ECO:0000313" key="4">
    <source>
        <dbReference type="EMBL" id="GAA5157712.1"/>
    </source>
</evidence>
<evidence type="ECO:0000259" key="3">
    <source>
        <dbReference type="Pfam" id="PF13472"/>
    </source>
</evidence>
<dbReference type="Proteomes" id="UP001500547">
    <property type="component" value="Unassembled WGS sequence"/>
</dbReference>
<comment type="caution">
    <text evidence="4">The sequence shown here is derived from an EMBL/GenBank/DDBJ whole genome shotgun (WGS) entry which is preliminary data.</text>
</comment>
<comment type="similarity">
    <text evidence="1">Belongs to the 'GDSL' lipolytic enzyme family. Platelet-activating factor acetylhydrolase IB beta/gamma subunits subfamily.</text>
</comment>
<gene>
    <name evidence="4" type="ORF">GCM10025770_01320</name>
</gene>
<dbReference type="InterPro" id="IPR036514">
    <property type="entry name" value="SGNH_hydro_sf"/>
</dbReference>